<feature type="compositionally biased region" description="Low complexity" evidence="2">
    <location>
        <begin position="45"/>
        <end position="62"/>
    </location>
</feature>
<gene>
    <name evidence="3" type="ORF">C8A00DRAFT_30576</name>
</gene>
<feature type="compositionally biased region" description="Acidic residues" evidence="2">
    <location>
        <begin position="400"/>
        <end position="436"/>
    </location>
</feature>
<keyword evidence="4" id="KW-1185">Reference proteome</keyword>
<dbReference type="EMBL" id="MU856865">
    <property type="protein sequence ID" value="KAK4156607.1"/>
    <property type="molecule type" value="Genomic_DNA"/>
</dbReference>
<reference evidence="3" key="1">
    <citation type="journal article" date="2023" name="Mol. Phylogenet. Evol.">
        <title>Genome-scale phylogeny and comparative genomics of the fungal order Sordariales.</title>
        <authorList>
            <person name="Hensen N."/>
            <person name="Bonometti L."/>
            <person name="Westerberg I."/>
            <person name="Brannstrom I.O."/>
            <person name="Guillou S."/>
            <person name="Cros-Aarteil S."/>
            <person name="Calhoun S."/>
            <person name="Haridas S."/>
            <person name="Kuo A."/>
            <person name="Mondo S."/>
            <person name="Pangilinan J."/>
            <person name="Riley R."/>
            <person name="LaButti K."/>
            <person name="Andreopoulos B."/>
            <person name="Lipzen A."/>
            <person name="Chen C."/>
            <person name="Yan M."/>
            <person name="Daum C."/>
            <person name="Ng V."/>
            <person name="Clum A."/>
            <person name="Steindorff A."/>
            <person name="Ohm R.A."/>
            <person name="Martin F."/>
            <person name="Silar P."/>
            <person name="Natvig D.O."/>
            <person name="Lalanne C."/>
            <person name="Gautier V."/>
            <person name="Ament-Velasquez S.L."/>
            <person name="Kruys A."/>
            <person name="Hutchinson M.I."/>
            <person name="Powell A.J."/>
            <person name="Barry K."/>
            <person name="Miller A.N."/>
            <person name="Grigoriev I.V."/>
            <person name="Debuchy R."/>
            <person name="Gladieux P."/>
            <person name="Hiltunen Thoren M."/>
            <person name="Johannesson H."/>
        </authorList>
    </citation>
    <scope>NUCLEOTIDE SEQUENCE</scope>
    <source>
        <strain evidence="3">CBS 538.74</strain>
    </source>
</reference>
<name>A0AAN6ZZK1_9PEZI</name>
<protein>
    <submittedName>
        <fullName evidence="3">Uncharacterized protein</fullName>
    </submittedName>
</protein>
<evidence type="ECO:0000256" key="1">
    <source>
        <dbReference type="SAM" id="Coils"/>
    </source>
</evidence>
<evidence type="ECO:0000256" key="2">
    <source>
        <dbReference type="SAM" id="MobiDB-lite"/>
    </source>
</evidence>
<evidence type="ECO:0000313" key="4">
    <source>
        <dbReference type="Proteomes" id="UP001302745"/>
    </source>
</evidence>
<feature type="region of interest" description="Disordered" evidence="2">
    <location>
        <begin position="1"/>
        <end position="20"/>
    </location>
</feature>
<proteinExistence type="predicted"/>
<keyword evidence="1" id="KW-0175">Coiled coil</keyword>
<feature type="compositionally biased region" description="Acidic residues" evidence="2">
    <location>
        <begin position="355"/>
        <end position="369"/>
    </location>
</feature>
<feature type="compositionally biased region" description="Basic and acidic residues" evidence="2">
    <location>
        <begin position="71"/>
        <end position="83"/>
    </location>
</feature>
<feature type="region of interest" description="Disordered" evidence="2">
    <location>
        <begin position="354"/>
        <end position="436"/>
    </location>
</feature>
<dbReference type="AlphaFoldDB" id="A0AAN6ZZK1"/>
<feature type="compositionally biased region" description="Acidic residues" evidence="2">
    <location>
        <begin position="381"/>
        <end position="392"/>
    </location>
</feature>
<feature type="coiled-coil region" evidence="1">
    <location>
        <begin position="115"/>
        <end position="187"/>
    </location>
</feature>
<sequence>MADPQNKPGEEEVDSFVVCGPRTPNSFETFSLVGGSDEQEDCPSGDDVSQSVGVVESQETSTDPTATDANVSRDKDGANADERARYQEMSRWMNEERHGARAELAWHQSRLIQMSRALEAARDDAECSQKQLEAAKEELEVTKAERDAARKSSHDAAFEVDCLTVSLQEKNAALTTAQKDLRCCEERIGSLAGRQFTMDQELRAAQKMALRERDEASNLAKALATVREQHRTAVADAARNIDSQRLLDSTSKELAALVKSAGDMIDTLADRVKMAAEKQDDAHNQLMATLARRDEEYDTLNEHLCRIHEDVAEVAEAQSATDDLICQISMDQGNRFQVLCRVEDKLDRLIKDWESSGDDDMWNGDDDNEDSKNSEGGGAGEDGENGEDGEDGVDGKDEEHGEAEEYDEDEENDEAREYDENEEGDVVVDSEDAYCY</sequence>
<evidence type="ECO:0000313" key="3">
    <source>
        <dbReference type="EMBL" id="KAK4156607.1"/>
    </source>
</evidence>
<organism evidence="3 4">
    <name type="scientific">Chaetomidium leptoderma</name>
    <dbReference type="NCBI Taxonomy" id="669021"/>
    <lineage>
        <taxon>Eukaryota</taxon>
        <taxon>Fungi</taxon>
        <taxon>Dikarya</taxon>
        <taxon>Ascomycota</taxon>
        <taxon>Pezizomycotina</taxon>
        <taxon>Sordariomycetes</taxon>
        <taxon>Sordariomycetidae</taxon>
        <taxon>Sordariales</taxon>
        <taxon>Chaetomiaceae</taxon>
        <taxon>Chaetomidium</taxon>
    </lineage>
</organism>
<feature type="region of interest" description="Disordered" evidence="2">
    <location>
        <begin position="29"/>
        <end position="83"/>
    </location>
</feature>
<dbReference type="Proteomes" id="UP001302745">
    <property type="component" value="Unassembled WGS sequence"/>
</dbReference>
<comment type="caution">
    <text evidence="3">The sequence shown here is derived from an EMBL/GenBank/DDBJ whole genome shotgun (WGS) entry which is preliminary data.</text>
</comment>
<reference evidence="3" key="2">
    <citation type="submission" date="2023-05" db="EMBL/GenBank/DDBJ databases">
        <authorList>
            <consortium name="Lawrence Berkeley National Laboratory"/>
            <person name="Steindorff A."/>
            <person name="Hensen N."/>
            <person name="Bonometti L."/>
            <person name="Westerberg I."/>
            <person name="Brannstrom I.O."/>
            <person name="Guillou S."/>
            <person name="Cros-Aarteil S."/>
            <person name="Calhoun S."/>
            <person name="Haridas S."/>
            <person name="Kuo A."/>
            <person name="Mondo S."/>
            <person name="Pangilinan J."/>
            <person name="Riley R."/>
            <person name="Labutti K."/>
            <person name="Andreopoulos B."/>
            <person name="Lipzen A."/>
            <person name="Chen C."/>
            <person name="Yanf M."/>
            <person name="Daum C."/>
            <person name="Ng V."/>
            <person name="Clum A."/>
            <person name="Ohm R."/>
            <person name="Martin F."/>
            <person name="Silar P."/>
            <person name="Natvig D."/>
            <person name="Lalanne C."/>
            <person name="Gautier V."/>
            <person name="Ament-Velasquez S.L."/>
            <person name="Kruys A."/>
            <person name="Hutchinson M.I."/>
            <person name="Powell A.J."/>
            <person name="Barry K."/>
            <person name="Miller A.N."/>
            <person name="Grigoriev I.V."/>
            <person name="Debuchy R."/>
            <person name="Gladieux P."/>
            <person name="Thoren M.H."/>
            <person name="Johannesson H."/>
        </authorList>
    </citation>
    <scope>NUCLEOTIDE SEQUENCE</scope>
    <source>
        <strain evidence="3">CBS 538.74</strain>
    </source>
</reference>
<accession>A0AAN6ZZK1</accession>